<feature type="transmembrane region" description="Helical" evidence="1">
    <location>
        <begin position="6"/>
        <end position="25"/>
    </location>
</feature>
<dbReference type="EMBL" id="CCXW01000001">
    <property type="protein sequence ID" value="CEG34886.1"/>
    <property type="molecule type" value="Genomic_DNA"/>
</dbReference>
<proteinExistence type="predicted"/>
<evidence type="ECO:0000256" key="1">
    <source>
        <dbReference type="SAM" id="Phobius"/>
    </source>
</evidence>
<comment type="caution">
    <text evidence="2">The sequence shown here is derived from an EMBL/GenBank/DDBJ whole genome shotgun (WGS) entry which is preliminary data.</text>
</comment>
<accession>A0AAN2TVC0</accession>
<evidence type="ECO:0000313" key="2">
    <source>
        <dbReference type="EMBL" id="CEG34886.1"/>
    </source>
</evidence>
<dbReference type="AlphaFoldDB" id="A0AAN2TVC0"/>
<dbReference type="Proteomes" id="UP000182110">
    <property type="component" value="Unassembled WGS sequence"/>
</dbReference>
<organism evidence="2 3">
    <name type="scientific">Peribacillus simplex</name>
    <dbReference type="NCBI Taxonomy" id="1478"/>
    <lineage>
        <taxon>Bacteria</taxon>
        <taxon>Bacillati</taxon>
        <taxon>Bacillota</taxon>
        <taxon>Bacilli</taxon>
        <taxon>Bacillales</taxon>
        <taxon>Bacillaceae</taxon>
        <taxon>Peribacillus</taxon>
    </lineage>
</organism>
<protein>
    <submittedName>
        <fullName evidence="2">Uncharacterized protein</fullName>
    </submittedName>
</protein>
<keyword evidence="1" id="KW-1133">Transmembrane helix</keyword>
<sequence>MLFGGFLVKAIIFYIVGGFILYIVIETAVRRGINHSIIGQFLEKKYGMKEDKKSFLDDDLDNENKEDY</sequence>
<keyword evidence="1" id="KW-0472">Membrane</keyword>
<keyword evidence="3" id="KW-1185">Reference proteome</keyword>
<evidence type="ECO:0000313" key="3">
    <source>
        <dbReference type="Proteomes" id="UP000182110"/>
    </source>
</evidence>
<gene>
    <name evidence="2" type="ORF">BN1180_05092</name>
</gene>
<name>A0AAN2TVC0_9BACI</name>
<reference evidence="2 3" key="1">
    <citation type="journal article" date="2014" name="Genome Announc.">
        <title>Genome Sequence of Bacillus simplex Strain P558, Isolated from a Human Fecal Sample.</title>
        <authorList>
            <person name="Croce O."/>
            <person name="Hugon P."/>
            <person name="Lagier J.C."/>
            <person name="Bibi F."/>
            <person name="Robert C."/>
            <person name="Azhar E.I."/>
            <person name="Raoult D."/>
            <person name="Fournier P.E."/>
        </authorList>
    </citation>
    <scope>NUCLEOTIDE SEQUENCE [LARGE SCALE GENOMIC DNA]</scope>
    <source>
        <strain evidence="2 3">P558</strain>
    </source>
</reference>
<keyword evidence="1" id="KW-0812">Transmembrane</keyword>